<accession>A0A3B0V1A9</accession>
<dbReference type="InterPro" id="IPR018445">
    <property type="entry name" value="Put_Phosphate_transp_reg"/>
</dbReference>
<dbReference type="InterPro" id="IPR002727">
    <property type="entry name" value="DUF47"/>
</dbReference>
<dbReference type="PANTHER" id="PTHR36536:SF3">
    <property type="entry name" value="UPF0111 PROTEIN HI_1603"/>
    <property type="match status" value="1"/>
</dbReference>
<evidence type="ECO:0000256" key="1">
    <source>
        <dbReference type="ARBA" id="ARBA00008591"/>
    </source>
</evidence>
<protein>
    <recommendedName>
        <fullName evidence="3">Phosphate transport regulator (Distant homolog of PhoU)</fullName>
    </recommendedName>
</protein>
<dbReference type="Pfam" id="PF01865">
    <property type="entry name" value="PhoU_div"/>
    <property type="match status" value="1"/>
</dbReference>
<gene>
    <name evidence="2" type="ORF">MNBD_DELTA03-824</name>
</gene>
<name>A0A3B0V1A9_9ZZZZ</name>
<sequence length="223" mass="25585">MGIIQDLFGKSPFGPLVEHSKKVHECVEMIWPLLEALIDEDYPKIRVLQDKVSKLEFEADNIKHSIRKQLPRRYFMPVDRADLDAFLHCQDKIADKAEDFAVILMIRKTKLHYSLHEKFLTFVNQVFQVTATLLTATVELQSLADTSFGGAEADLVLHYIEGLGEEEWKADRMARNLSIDIYNLESELDPLTIIFYEKMLLTLGDVANKAENAGDMLRNMIVK</sequence>
<evidence type="ECO:0000313" key="2">
    <source>
        <dbReference type="EMBL" id="VAW37345.1"/>
    </source>
</evidence>
<comment type="similarity">
    <text evidence="1">Belongs to the UPF0111 family.</text>
</comment>
<dbReference type="InterPro" id="IPR038078">
    <property type="entry name" value="PhoU-like_sf"/>
</dbReference>
<evidence type="ECO:0008006" key="3">
    <source>
        <dbReference type="Google" id="ProtNLM"/>
    </source>
</evidence>
<dbReference type="SUPFAM" id="SSF109755">
    <property type="entry name" value="PhoU-like"/>
    <property type="match status" value="1"/>
</dbReference>
<dbReference type="NCBIfam" id="TIGR00153">
    <property type="entry name" value="TIGR00153 family protein"/>
    <property type="match status" value="1"/>
</dbReference>
<reference evidence="2" key="1">
    <citation type="submission" date="2018-06" db="EMBL/GenBank/DDBJ databases">
        <authorList>
            <person name="Zhirakovskaya E."/>
        </authorList>
    </citation>
    <scope>NUCLEOTIDE SEQUENCE</scope>
</reference>
<dbReference type="EMBL" id="UOEX01000209">
    <property type="protein sequence ID" value="VAW37345.1"/>
    <property type="molecule type" value="Genomic_DNA"/>
</dbReference>
<organism evidence="2">
    <name type="scientific">hydrothermal vent metagenome</name>
    <dbReference type="NCBI Taxonomy" id="652676"/>
    <lineage>
        <taxon>unclassified sequences</taxon>
        <taxon>metagenomes</taxon>
        <taxon>ecological metagenomes</taxon>
    </lineage>
</organism>
<dbReference type="PANTHER" id="PTHR36536">
    <property type="entry name" value="UPF0111 PROTEIN HI_1603"/>
    <property type="match status" value="1"/>
</dbReference>
<dbReference type="AlphaFoldDB" id="A0A3B0V1A9"/>
<dbReference type="Gene3D" id="1.20.58.220">
    <property type="entry name" value="Phosphate transport system protein phou homolog 2, domain 2"/>
    <property type="match status" value="1"/>
</dbReference>
<proteinExistence type="inferred from homology"/>